<evidence type="ECO:0000256" key="6">
    <source>
        <dbReference type="ARBA" id="ARBA00038511"/>
    </source>
</evidence>
<feature type="region of interest" description="Disordered" evidence="12">
    <location>
        <begin position="612"/>
        <end position="642"/>
    </location>
</feature>
<evidence type="ECO:0000256" key="7">
    <source>
        <dbReference type="ARBA" id="ARBA00047984"/>
    </source>
</evidence>
<dbReference type="InterPro" id="IPR014001">
    <property type="entry name" value="Helicase_ATP-bd"/>
</dbReference>
<dbReference type="Pfam" id="PF23469">
    <property type="entry name" value="KH_12"/>
    <property type="match status" value="1"/>
</dbReference>
<dbReference type="InterPro" id="IPR000629">
    <property type="entry name" value="RNA-helicase_DEAD-box_CS"/>
</dbReference>
<dbReference type="Pfam" id="PF00270">
    <property type="entry name" value="DEAD"/>
    <property type="match status" value="1"/>
</dbReference>
<feature type="domain" description="Helicase ATP-binding" evidence="13">
    <location>
        <begin position="224"/>
        <end position="402"/>
    </location>
</feature>
<feature type="compositionally biased region" description="Low complexity" evidence="12">
    <location>
        <begin position="683"/>
        <end position="694"/>
    </location>
</feature>
<gene>
    <name evidence="16" type="primary">ddx46_0</name>
    <name evidence="16" type="ORF">g.2104</name>
</gene>
<dbReference type="GO" id="GO:0003676">
    <property type="term" value="F:nucleic acid binding"/>
    <property type="evidence" value="ECO:0007669"/>
    <property type="project" value="InterPro"/>
</dbReference>
<dbReference type="SMART" id="SM00487">
    <property type="entry name" value="DEXDc"/>
    <property type="match status" value="1"/>
</dbReference>
<dbReference type="InterPro" id="IPR001650">
    <property type="entry name" value="Helicase_C-like"/>
</dbReference>
<feature type="domain" description="DEAD-box RNA helicase Q" evidence="15">
    <location>
        <begin position="193"/>
        <end position="221"/>
    </location>
</feature>
<evidence type="ECO:0000256" key="2">
    <source>
        <dbReference type="ARBA" id="ARBA00022741"/>
    </source>
</evidence>
<evidence type="ECO:0000256" key="3">
    <source>
        <dbReference type="ARBA" id="ARBA00022801"/>
    </source>
</evidence>
<proteinExistence type="inferred from homology"/>
<comment type="function">
    <text evidence="8">Component of the 17S U2 SnRNP complex of the spliceosome, a large ribonucleoprotein complex that removes introns from transcribed pre-mRNAs. The 17S U2 SnRNP complex (1) directly participates in early spliceosome assembly and (2) mediates recognition of the intron branch site during pre-mRNA splicing by promoting the selection of the pre-mRNA branch-site adenosine, the nucleophile for the first step of splicing. Within the 17S U2 SnRNP complex, DDX46 plays essential roles during assembly of pre-spliceosome and proofreading of the branch site.</text>
</comment>
<dbReference type="GO" id="GO:0005524">
    <property type="term" value="F:ATP binding"/>
    <property type="evidence" value="ECO:0007669"/>
    <property type="project" value="UniProtKB-KW"/>
</dbReference>
<dbReference type="PROSITE" id="PS51192">
    <property type="entry name" value="HELICASE_ATP_BIND_1"/>
    <property type="match status" value="1"/>
</dbReference>
<evidence type="ECO:0000313" key="16">
    <source>
        <dbReference type="EMBL" id="MDE51261.1"/>
    </source>
</evidence>
<keyword evidence="4 16" id="KW-0347">Helicase</keyword>
<dbReference type="Gene3D" id="3.40.50.300">
    <property type="entry name" value="P-loop containing nucleotide triphosphate hydrolases"/>
    <property type="match status" value="2"/>
</dbReference>
<dbReference type="EC" id="3.6.4.13" evidence="1"/>
<evidence type="ECO:0000256" key="4">
    <source>
        <dbReference type="ARBA" id="ARBA00022806"/>
    </source>
</evidence>
<dbReference type="PANTHER" id="PTHR47958">
    <property type="entry name" value="ATP-DEPENDENT RNA HELICASE DBP3"/>
    <property type="match status" value="1"/>
</dbReference>
<evidence type="ECO:0000256" key="12">
    <source>
        <dbReference type="SAM" id="MobiDB-lite"/>
    </source>
</evidence>
<evidence type="ECO:0000256" key="11">
    <source>
        <dbReference type="PROSITE-ProRule" id="PRU00552"/>
    </source>
</evidence>
<evidence type="ECO:0000256" key="10">
    <source>
        <dbReference type="ARBA" id="ARBA00050042"/>
    </source>
</evidence>
<comment type="catalytic activity">
    <reaction evidence="7">
        <text>ATP + H2O = ADP + phosphate + H(+)</text>
        <dbReference type="Rhea" id="RHEA:13065"/>
        <dbReference type="ChEBI" id="CHEBI:15377"/>
        <dbReference type="ChEBI" id="CHEBI:15378"/>
        <dbReference type="ChEBI" id="CHEBI:30616"/>
        <dbReference type="ChEBI" id="CHEBI:43474"/>
        <dbReference type="ChEBI" id="CHEBI:456216"/>
        <dbReference type="EC" id="3.6.4.13"/>
    </reaction>
</comment>
<feature type="region of interest" description="Disordered" evidence="12">
    <location>
        <begin position="763"/>
        <end position="790"/>
    </location>
</feature>
<accession>A0A6G1SM19</accession>
<evidence type="ECO:0000256" key="5">
    <source>
        <dbReference type="ARBA" id="ARBA00022840"/>
    </source>
</evidence>
<dbReference type="InterPro" id="IPR027417">
    <property type="entry name" value="P-loop_NTPase"/>
</dbReference>
<evidence type="ECO:0000256" key="9">
    <source>
        <dbReference type="ARBA" id="ARBA00050029"/>
    </source>
</evidence>
<feature type="short sequence motif" description="Q motif" evidence="11">
    <location>
        <begin position="193"/>
        <end position="221"/>
    </location>
</feature>
<keyword evidence="3" id="KW-0378">Hydrolase</keyword>
<organism evidence="16">
    <name type="scientific">Aceria tosichella</name>
    <name type="common">wheat curl mite</name>
    <dbReference type="NCBI Taxonomy" id="561515"/>
    <lineage>
        <taxon>Eukaryota</taxon>
        <taxon>Metazoa</taxon>
        <taxon>Ecdysozoa</taxon>
        <taxon>Arthropoda</taxon>
        <taxon>Chelicerata</taxon>
        <taxon>Arachnida</taxon>
        <taxon>Acari</taxon>
        <taxon>Acariformes</taxon>
        <taxon>Trombidiformes</taxon>
        <taxon>Prostigmata</taxon>
        <taxon>Eupodina</taxon>
        <taxon>Eriophyoidea</taxon>
        <taxon>Eriophyidae</taxon>
        <taxon>Eriophyinae</taxon>
        <taxon>Aceriini</taxon>
        <taxon>Aceria</taxon>
    </lineage>
</organism>
<feature type="region of interest" description="Disordered" evidence="12">
    <location>
        <begin position="672"/>
        <end position="694"/>
    </location>
</feature>
<dbReference type="PROSITE" id="PS51195">
    <property type="entry name" value="Q_MOTIF"/>
    <property type="match status" value="1"/>
</dbReference>
<dbReference type="AlphaFoldDB" id="A0A6G1SM19"/>
<dbReference type="SUPFAM" id="SSF52540">
    <property type="entry name" value="P-loop containing nucleoside triphosphate hydrolases"/>
    <property type="match status" value="2"/>
</dbReference>
<dbReference type="SMART" id="SM00490">
    <property type="entry name" value="HELICc"/>
    <property type="match status" value="1"/>
</dbReference>
<evidence type="ECO:0000259" key="13">
    <source>
        <dbReference type="PROSITE" id="PS51192"/>
    </source>
</evidence>
<dbReference type="PROSITE" id="PS00039">
    <property type="entry name" value="DEAD_ATP_HELICASE"/>
    <property type="match status" value="1"/>
</dbReference>
<dbReference type="InterPro" id="IPR011545">
    <property type="entry name" value="DEAD/DEAH_box_helicase_dom"/>
</dbReference>
<comment type="similarity">
    <text evidence="6">Belongs to the DEAD box helicase family. DDX46/PRP5 subfamily.</text>
</comment>
<feature type="compositionally biased region" description="Polar residues" evidence="12">
    <location>
        <begin position="763"/>
        <end position="774"/>
    </location>
</feature>
<sequence>MNTSYPKGSRPNNQTRKVAAPISLDDLVEEDKVVERIELNKRLNSSQNLNDDNDNEDEDELDKFMAEMVGEQQQTKGLKKVKIDPTVLDEGSEGELDDEKLQQIEKTALEQQNVDNLKADVEAAIAGVNSPANKTIKRLNQLGSRSVTYKPFKKDFYQEVPELALMSKEETNELRMSLENIKVVGKSCPKPVTCWAHCGLSKKVMEVLKKSNYLSPTPIQAQAIPAIMSGRDVIGIAKTGCGKTMSFLLPMFRHILAQPKLERNDGPIAVVITPTRELATQICDDAQKFTRVLGLRVVAVYGGPNISEQIGMLKPGADIVVCTPGRMIEILTVNSGRVTNLNRCTYLVLDEADRLFDMGFEKQIRSIVDLIRPDRQTVMFSATFPKILEAHARKILTEPIAIQVGGRSIVCKDVSQTVEIIEEHDKFLRLLEIFRKHVDNENSAIVFVSKQGKADSLLEDIMQAYDANCLVLHGGIDKDDRISTFSSFKRGHAKVLVATSVAARGLDVKNCICVVNYDCPNHYEDYVHRCGRTGRAGNKGYAYTFITPDQGQHAADIIKALELSGNPVPAELQNLWDTFKTEAEKTGKKIWSSSGFSGRGFKFDEAEAQLVNEKKKHQKKSLGMQNSSDEEDDAGDASKDTGKDIATLESEIRNLTGSKKDATKPVVRVIGAGAHKNDNINSTTTKQPQPTTTATKQATCLQNGGVASTSDGSQVSGQVLSKLDLVRQRAAMLCLKKGIEAPNEPAARPSDQPRAVEMRARTNQAGAVPQSISHKVTDPSDSSAPVPVPNPSSHERLEMQMEINDFHQQVRRRLTSKDALAEVSEQCEVGITVRGKFFPQGDTPTEPKLYLAIEGTSQANLEEAHKALLLVVKDEYNKMNVQSAKSGRFRVV</sequence>
<dbReference type="CDD" id="cd18787">
    <property type="entry name" value="SF2_C_DEAD"/>
    <property type="match status" value="1"/>
</dbReference>
<dbReference type="CDD" id="cd17953">
    <property type="entry name" value="DEADc_DDX46"/>
    <property type="match status" value="1"/>
</dbReference>
<reference evidence="16" key="1">
    <citation type="submission" date="2018-10" db="EMBL/GenBank/DDBJ databases">
        <title>Transcriptome assembly of Aceria tosichella (Wheat curl mite) Type 2.</title>
        <authorList>
            <person name="Scully E.D."/>
            <person name="Geib S.M."/>
            <person name="Palmer N.A."/>
            <person name="Gupta A.K."/>
            <person name="Sarath G."/>
            <person name="Tatineni S."/>
        </authorList>
    </citation>
    <scope>NUCLEOTIDE SEQUENCE</scope>
    <source>
        <strain evidence="16">LincolnNE</strain>
    </source>
</reference>
<feature type="region of interest" description="Disordered" evidence="12">
    <location>
        <begin position="1"/>
        <end position="20"/>
    </location>
</feature>
<evidence type="ECO:0000256" key="1">
    <source>
        <dbReference type="ARBA" id="ARBA00012552"/>
    </source>
</evidence>
<evidence type="ECO:0000259" key="14">
    <source>
        <dbReference type="PROSITE" id="PS51194"/>
    </source>
</evidence>
<evidence type="ECO:0000256" key="8">
    <source>
        <dbReference type="ARBA" id="ARBA00049949"/>
    </source>
</evidence>
<dbReference type="InterPro" id="IPR014014">
    <property type="entry name" value="RNA_helicase_DEAD_Q_motif"/>
</dbReference>
<protein>
    <recommendedName>
        <fullName evidence="9">Probable ATP-dependent RNA helicase DDX46</fullName>
        <ecNumber evidence="1">3.6.4.13</ecNumber>
    </recommendedName>
    <alternativeName>
        <fullName evidence="10">DEAD box protein 46</fullName>
    </alternativeName>
</protein>
<name>A0A6G1SM19_9ACAR</name>
<feature type="compositionally biased region" description="Polar residues" evidence="12">
    <location>
        <begin position="1"/>
        <end position="16"/>
    </location>
</feature>
<evidence type="ECO:0000259" key="15">
    <source>
        <dbReference type="PROSITE" id="PS51195"/>
    </source>
</evidence>
<dbReference type="FunFam" id="3.40.50.300:FF:000079">
    <property type="entry name" value="probable ATP-dependent RNA helicase DDX17"/>
    <property type="match status" value="1"/>
</dbReference>
<dbReference type="GO" id="GO:0003724">
    <property type="term" value="F:RNA helicase activity"/>
    <property type="evidence" value="ECO:0007669"/>
    <property type="project" value="UniProtKB-EC"/>
</dbReference>
<feature type="domain" description="Helicase C-terminal" evidence="14">
    <location>
        <begin position="430"/>
        <end position="576"/>
    </location>
</feature>
<keyword evidence="2" id="KW-0547">Nucleotide-binding</keyword>
<dbReference type="InterPro" id="IPR056149">
    <property type="entry name" value="PRP5/DDX46/KHDC4_KH"/>
</dbReference>
<dbReference type="Pfam" id="PF00271">
    <property type="entry name" value="Helicase_C"/>
    <property type="match status" value="1"/>
</dbReference>
<dbReference type="PROSITE" id="PS51194">
    <property type="entry name" value="HELICASE_CTER"/>
    <property type="match status" value="1"/>
</dbReference>
<keyword evidence="5" id="KW-0067">ATP-binding</keyword>
<dbReference type="EMBL" id="GGYP01006490">
    <property type="protein sequence ID" value="MDE51261.1"/>
    <property type="molecule type" value="Transcribed_RNA"/>
</dbReference>
<dbReference type="GO" id="GO:0016787">
    <property type="term" value="F:hydrolase activity"/>
    <property type="evidence" value="ECO:0007669"/>
    <property type="project" value="UniProtKB-KW"/>
</dbReference>